<dbReference type="FunFam" id="1.10.472.100:FF:000003">
    <property type="entry name" value="Presenilin"/>
    <property type="match status" value="1"/>
</dbReference>
<feature type="region of interest" description="Disordered" evidence="16">
    <location>
        <begin position="779"/>
        <end position="875"/>
    </location>
</feature>
<keyword evidence="15" id="KW-0645">Protease</keyword>
<comment type="function">
    <text evidence="15">Probable subunit of the gamma-secretase complex, an endoprotease complex that catalyzes the intramembrane cleavage of integral membrane proteins such as Notch receptors.</text>
</comment>
<dbReference type="InterPro" id="IPR006639">
    <property type="entry name" value="Preselin/SPP"/>
</dbReference>
<organism evidence="18 19">
    <name type="scientific">Piromyces finnis</name>
    <dbReference type="NCBI Taxonomy" id="1754191"/>
    <lineage>
        <taxon>Eukaryota</taxon>
        <taxon>Fungi</taxon>
        <taxon>Fungi incertae sedis</taxon>
        <taxon>Chytridiomycota</taxon>
        <taxon>Chytridiomycota incertae sedis</taxon>
        <taxon>Neocallimastigomycetes</taxon>
        <taxon>Neocallimastigales</taxon>
        <taxon>Neocallimastigaceae</taxon>
        <taxon>Piromyces</taxon>
    </lineage>
</organism>
<feature type="transmembrane region" description="Helical" evidence="15">
    <location>
        <begin position="492"/>
        <end position="510"/>
    </location>
</feature>
<feature type="transmembrane region" description="Helical" evidence="15">
    <location>
        <begin position="1184"/>
        <end position="1206"/>
    </location>
</feature>
<dbReference type="GO" id="GO:0044351">
    <property type="term" value="P:macropinocytosis"/>
    <property type="evidence" value="ECO:0007669"/>
    <property type="project" value="UniProtKB-ARBA"/>
</dbReference>
<keyword evidence="4 14" id="KW-0863">Zinc-finger</keyword>
<evidence type="ECO:0000256" key="9">
    <source>
        <dbReference type="ARBA" id="ARBA00022989"/>
    </source>
</evidence>
<evidence type="ECO:0000256" key="16">
    <source>
        <dbReference type="SAM" id="MobiDB-lite"/>
    </source>
</evidence>
<accession>A0A1Y1VI05</accession>
<dbReference type="EMBL" id="MCFH01000007">
    <property type="protein sequence ID" value="ORX56650.1"/>
    <property type="molecule type" value="Genomic_DNA"/>
</dbReference>
<feature type="domain" description="MYND-type" evidence="17">
    <location>
        <begin position="241"/>
        <end position="278"/>
    </location>
</feature>
<evidence type="ECO:0000259" key="17">
    <source>
        <dbReference type="PROSITE" id="PS50865"/>
    </source>
</evidence>
<evidence type="ECO:0000256" key="7">
    <source>
        <dbReference type="ARBA" id="ARBA00022833"/>
    </source>
</evidence>
<feature type="compositionally biased region" description="Polar residues" evidence="16">
    <location>
        <begin position="845"/>
        <end position="875"/>
    </location>
</feature>
<keyword evidence="11 15" id="KW-0472">Membrane</keyword>
<evidence type="ECO:0000256" key="4">
    <source>
        <dbReference type="ARBA" id="ARBA00022771"/>
    </source>
</evidence>
<feature type="region of interest" description="Disordered" evidence="16">
    <location>
        <begin position="348"/>
        <end position="403"/>
    </location>
</feature>
<gene>
    <name evidence="18" type="ORF">BCR36DRAFT_409841</name>
</gene>
<keyword evidence="5 15" id="KW-0378">Hydrolase</keyword>
<evidence type="ECO:0000256" key="1">
    <source>
        <dbReference type="ARBA" id="ARBA00008604"/>
    </source>
</evidence>
<dbReference type="EC" id="3.4.23.-" evidence="15"/>
<protein>
    <recommendedName>
        <fullName evidence="15">Presenilin</fullName>
        <ecNumber evidence="15">3.4.23.-</ecNumber>
    </recommendedName>
</protein>
<keyword evidence="7" id="KW-0862">Zinc</keyword>
<feature type="compositionally biased region" description="Polar residues" evidence="16">
    <location>
        <begin position="373"/>
        <end position="386"/>
    </location>
</feature>
<feature type="region of interest" description="Disordered" evidence="16">
    <location>
        <begin position="1098"/>
        <end position="1127"/>
    </location>
</feature>
<feature type="region of interest" description="Disordered" evidence="16">
    <location>
        <begin position="443"/>
        <end position="463"/>
    </location>
</feature>
<dbReference type="GO" id="GO:0008270">
    <property type="term" value="F:zinc ion binding"/>
    <property type="evidence" value="ECO:0007669"/>
    <property type="project" value="UniProtKB-KW"/>
</dbReference>
<evidence type="ECO:0000256" key="15">
    <source>
        <dbReference type="RuleBase" id="RU361148"/>
    </source>
</evidence>
<evidence type="ECO:0000256" key="10">
    <source>
        <dbReference type="ARBA" id="ARBA00023034"/>
    </source>
</evidence>
<dbReference type="GO" id="GO:0006509">
    <property type="term" value="P:membrane protein ectodomain proteolysis"/>
    <property type="evidence" value="ECO:0007669"/>
    <property type="project" value="TreeGrafter"/>
</dbReference>
<comment type="caution">
    <text evidence="18">The sequence shown here is derived from an EMBL/GenBank/DDBJ whole genome shotgun (WGS) entry which is preliminary data.</text>
</comment>
<comment type="domain">
    <text evidence="15">The PAL motif is required for normal active site conformation.</text>
</comment>
<feature type="compositionally biased region" description="Low complexity" evidence="16">
    <location>
        <begin position="783"/>
        <end position="808"/>
    </location>
</feature>
<sequence length="1258" mass="142374">MSQLTNSSNQFKIDKETGNDNVFINIYNTNKESEIISPSTTVNVKSNNVTSHSSIDISTSSEVLSTPNNNNNNNNNNSNNINIIENPFESPPTSSDSSPVLLRNNINTSIPNINNSFINNHQNQDKTINIDIFNSNENPINNNLDINHNTSINEATNPQESKQFNVNKEESKENLNTNNSISVNTSILENNIKNEKSFSSKKTVKTAITFDLNKKKRVEKNYIENERSEKKKDKEKVSEYCPVCKAKASYMCSSCGPVIFYCSQSCQIAHWPEHRLVCKGVKKHRSYVERKKTESIFGEIIDPTIGSDGIVGTRNVAQLINLKRSRTDNVKSKTNSVLSGRKNSTARLIDNAIEEEDESEEENNYTDNEIEVNDSNASIPNTSNNNDKSKDENHDNSLTGIKTENDFINKNKLKNSDENIVNSFSIPTSPISSDIVENNNIVENPVKQDVSNNSKKNNKKRGSYRKRTSMIISKAQEDEELIEDLKFYIKQIFLIIKPVLLCILLTIIWVKLSNTKNMRVEIKPGYVAVRGDYFKDDSVAVDGNSFVTTIFLNFKDAISFIFQMIAVTVVVAILFIFSCVKTLTSLYIVLMLGLLSIFSYITLQRIVMIYNIPIDIFSTALIIWNVVVVGLVVIFWKGPLSIQQYYLVFVSSLMALSLSQFSEWTTWIILTLLAVWDLIAVLCPFGPLRLLLKHSEENQQEIPALLYTLMVWIMATPASPKIKNKEDSASQNVNNTTLAIESSNKEELVKENPSKQKSIETSFTTEVLSVFNIKNVTSPPISPVQQSSNSLSVSNRNSNISNNGGNNLTITTKHQSSRPLSVSSVSSGSFTLTRKKNPTLKRYPSNGSSVSGVRNRPSSPNGSSVVLTNRPPSVNHSNIRSFFSGSISDENASTAILFQDNSNSYSYDSLKRGLSRNSSIDSQFYKKRIDKKYKYPNSNSESSRKYGHSERRLNRNLSHGSQHYYPHYYNHRSPYASHHSTDNESSVLSDDTSSDLYTREASFSSIALLVNNRSQTGSFNDNSGHHNHQHSHSHHHRSHHHHSHHHHNDHGSLSVNSQTSSITSVVDRSHSHRHSSRYSSIGHTSDFFGRFSDDDYRKKKRKREKRLRKEKERRERQRREDEEEEAERNGIKLGLGDFVFYSVLVAKAASQDWMTTINCTIAVITGLTITIFLLAVLKKALPALPISIAFGLIFYFTSKHLIGVLMDNAMYVSYFSMDRTQLYHLYKECIDELRLLFQDQMIASRLDIGKKYMGYFHF</sequence>
<dbReference type="SMART" id="SM00730">
    <property type="entry name" value="PSN"/>
    <property type="match status" value="1"/>
</dbReference>
<dbReference type="GO" id="GO:0016485">
    <property type="term" value="P:protein processing"/>
    <property type="evidence" value="ECO:0007669"/>
    <property type="project" value="InterPro"/>
</dbReference>
<dbReference type="Proteomes" id="UP000193719">
    <property type="component" value="Unassembled WGS sequence"/>
</dbReference>
<dbReference type="Gene3D" id="6.10.140.2220">
    <property type="match status" value="1"/>
</dbReference>
<dbReference type="Pfam" id="PF01753">
    <property type="entry name" value="zf-MYND"/>
    <property type="match status" value="1"/>
</dbReference>
<evidence type="ECO:0000256" key="5">
    <source>
        <dbReference type="ARBA" id="ARBA00022801"/>
    </source>
</evidence>
<comment type="subcellular location">
    <subcellularLocation>
        <location evidence="15">Endoplasmic reticulum membrane</location>
        <topology evidence="15">Multi-pass membrane protein</topology>
    </subcellularLocation>
    <subcellularLocation>
        <location evidence="15">Golgi apparatus membrane</location>
        <topology evidence="15">Multi-pass membrane protein</topology>
    </subcellularLocation>
</comment>
<dbReference type="Gene3D" id="1.10.472.100">
    <property type="entry name" value="Presenilin"/>
    <property type="match status" value="1"/>
</dbReference>
<dbReference type="PANTHER" id="PTHR10202">
    <property type="entry name" value="PRESENILIN"/>
    <property type="match status" value="1"/>
</dbReference>
<dbReference type="GO" id="GO:0005789">
    <property type="term" value="C:endoplasmic reticulum membrane"/>
    <property type="evidence" value="ECO:0007669"/>
    <property type="project" value="UniProtKB-SubCell"/>
</dbReference>
<evidence type="ECO:0000256" key="6">
    <source>
        <dbReference type="ARBA" id="ARBA00022824"/>
    </source>
</evidence>
<keyword evidence="6 15" id="KW-0256">Endoplasmic reticulum</keyword>
<comment type="function">
    <text evidence="12">Probable catalytic subunit of the gamma-secretase complex, an endoprotease complex that catalyzes the intramembrane cleavage of integral membrane proteins such as Notch receptors. Requires the other members of the gamma-secretase complex to have a protease activity.</text>
</comment>
<reference evidence="18 19" key="2">
    <citation type="submission" date="2016-08" db="EMBL/GenBank/DDBJ databases">
        <title>Pervasive Adenine N6-methylation of Active Genes in Fungi.</title>
        <authorList>
            <consortium name="DOE Joint Genome Institute"/>
            <person name="Mondo S.J."/>
            <person name="Dannebaum R.O."/>
            <person name="Kuo R.C."/>
            <person name="Labutti K."/>
            <person name="Haridas S."/>
            <person name="Kuo A."/>
            <person name="Salamov A."/>
            <person name="Ahrendt S.R."/>
            <person name="Lipzen A."/>
            <person name="Sullivan W."/>
            <person name="Andreopoulos W.B."/>
            <person name="Clum A."/>
            <person name="Lindquist E."/>
            <person name="Daum C."/>
            <person name="Ramamoorthy G.K."/>
            <person name="Gryganskyi A."/>
            <person name="Culley D."/>
            <person name="Magnuson J.K."/>
            <person name="James T.Y."/>
            <person name="O'Malley M.A."/>
            <person name="Stajich J.E."/>
            <person name="Spatafora J.W."/>
            <person name="Visel A."/>
            <person name="Grigoriev I.V."/>
        </authorList>
    </citation>
    <scope>NUCLEOTIDE SEQUENCE [LARGE SCALE GENOMIC DNA]</scope>
    <source>
        <strain evidence="19">finn</strain>
    </source>
</reference>
<dbReference type="PANTHER" id="PTHR10202:SF13">
    <property type="entry name" value="PRESENILIN HOMOLOG"/>
    <property type="match status" value="1"/>
</dbReference>
<evidence type="ECO:0000256" key="14">
    <source>
        <dbReference type="PROSITE-ProRule" id="PRU00134"/>
    </source>
</evidence>
<feature type="transmembrane region" description="Helical" evidence="15">
    <location>
        <begin position="645"/>
        <end position="661"/>
    </location>
</feature>
<dbReference type="GO" id="GO:0000139">
    <property type="term" value="C:Golgi membrane"/>
    <property type="evidence" value="ECO:0007669"/>
    <property type="project" value="UniProtKB-SubCell"/>
</dbReference>
<feature type="region of interest" description="Disordered" evidence="16">
    <location>
        <begin position="1016"/>
        <end position="1079"/>
    </location>
</feature>
<evidence type="ECO:0000313" key="18">
    <source>
        <dbReference type="EMBL" id="ORX56650.1"/>
    </source>
</evidence>
<dbReference type="AlphaFoldDB" id="A0A1Y1VI05"/>
<dbReference type="GO" id="GO:0055074">
    <property type="term" value="P:calcium ion homeostasis"/>
    <property type="evidence" value="ECO:0007669"/>
    <property type="project" value="TreeGrafter"/>
</dbReference>
<keyword evidence="2 15" id="KW-0812">Transmembrane</keyword>
<dbReference type="STRING" id="1754191.A0A1Y1VI05"/>
<feature type="compositionally biased region" description="Basic and acidic residues" evidence="16">
    <location>
        <begin position="1107"/>
        <end position="1120"/>
    </location>
</feature>
<comment type="similarity">
    <text evidence="1 15">Belongs to the peptidase A22A family.</text>
</comment>
<feature type="compositionally biased region" description="Low complexity" evidence="16">
    <location>
        <begin position="68"/>
        <end position="86"/>
    </location>
</feature>
<evidence type="ECO:0000256" key="13">
    <source>
        <dbReference type="ARBA" id="ARBA00066080"/>
    </source>
</evidence>
<dbReference type="InterPro" id="IPR001108">
    <property type="entry name" value="Peptidase_A22A"/>
</dbReference>
<evidence type="ECO:0000256" key="3">
    <source>
        <dbReference type="ARBA" id="ARBA00022723"/>
    </source>
</evidence>
<keyword evidence="3" id="KW-0479">Metal-binding</keyword>
<feature type="compositionally biased region" description="Acidic residues" evidence="16">
    <location>
        <begin position="352"/>
        <end position="372"/>
    </location>
</feature>
<keyword evidence="19" id="KW-1185">Reference proteome</keyword>
<evidence type="ECO:0000256" key="11">
    <source>
        <dbReference type="ARBA" id="ARBA00023136"/>
    </source>
</evidence>
<dbReference type="SUPFAM" id="SSF144232">
    <property type="entry name" value="HIT/MYND zinc finger-like"/>
    <property type="match status" value="1"/>
</dbReference>
<dbReference type="OrthoDB" id="432970at2759"/>
<evidence type="ECO:0000313" key="19">
    <source>
        <dbReference type="Proteomes" id="UP000193719"/>
    </source>
</evidence>
<evidence type="ECO:0000256" key="12">
    <source>
        <dbReference type="ARBA" id="ARBA00053367"/>
    </source>
</evidence>
<feature type="compositionally biased region" description="Low complexity" evidence="16">
    <location>
        <begin position="817"/>
        <end position="829"/>
    </location>
</feature>
<dbReference type="InterPro" id="IPR002893">
    <property type="entry name" value="Znf_MYND"/>
</dbReference>
<feature type="compositionally biased region" description="Polar residues" evidence="16">
    <location>
        <begin position="1053"/>
        <end position="1066"/>
    </location>
</feature>
<feature type="transmembrane region" description="Helical" evidence="15">
    <location>
        <begin position="1153"/>
        <end position="1177"/>
    </location>
</feature>
<comment type="subunit">
    <text evidence="13">Homodimer. Component of the gamma-secretase complex, a complex composed of a presenilin homodimer, nicastrin, aph1 and pen2.</text>
</comment>
<feature type="region of interest" description="Disordered" evidence="16">
    <location>
        <begin position="60"/>
        <end position="98"/>
    </location>
</feature>
<feature type="region of interest" description="Disordered" evidence="16">
    <location>
        <begin position="931"/>
        <end position="991"/>
    </location>
</feature>
<feature type="transmembrane region" description="Helical" evidence="15">
    <location>
        <begin position="616"/>
        <end position="636"/>
    </location>
</feature>
<feature type="transmembrane region" description="Helical" evidence="15">
    <location>
        <begin position="587"/>
        <end position="610"/>
    </location>
</feature>
<evidence type="ECO:0000256" key="8">
    <source>
        <dbReference type="ARBA" id="ARBA00022976"/>
    </source>
</evidence>
<dbReference type="GO" id="GO:0042500">
    <property type="term" value="F:aspartic endopeptidase activity, intramembrane cleaving"/>
    <property type="evidence" value="ECO:0007669"/>
    <property type="project" value="InterPro"/>
</dbReference>
<dbReference type="PROSITE" id="PS50865">
    <property type="entry name" value="ZF_MYND_2"/>
    <property type="match status" value="1"/>
</dbReference>
<keyword evidence="9 15" id="KW-1133">Transmembrane helix</keyword>
<dbReference type="InterPro" id="IPR042524">
    <property type="entry name" value="Presenilin_C"/>
</dbReference>
<dbReference type="PRINTS" id="PR01072">
    <property type="entry name" value="PRESENILIN"/>
</dbReference>
<evidence type="ECO:0000256" key="2">
    <source>
        <dbReference type="ARBA" id="ARBA00022692"/>
    </source>
</evidence>
<keyword evidence="8 15" id="KW-0914">Notch signaling pathway</keyword>
<dbReference type="GO" id="GO:0070765">
    <property type="term" value="C:gamma-secretase complex"/>
    <property type="evidence" value="ECO:0007669"/>
    <property type="project" value="TreeGrafter"/>
</dbReference>
<reference evidence="18 19" key="1">
    <citation type="submission" date="2016-08" db="EMBL/GenBank/DDBJ databases">
        <title>Genomes of anaerobic fungi encode conserved fungal cellulosomes for biomass hydrolysis.</title>
        <authorList>
            <consortium name="DOE Joint Genome Institute"/>
            <person name="Haitjema C.H."/>
            <person name="Gilmore S.P."/>
            <person name="Henske J.K."/>
            <person name="Solomon K.V."/>
            <person name="De Groot R."/>
            <person name="Kuo A."/>
            <person name="Mondo S.J."/>
            <person name="Salamov A.A."/>
            <person name="Labutti K."/>
            <person name="Zhao Z."/>
            <person name="Chiniquy J."/>
            <person name="Barry K."/>
            <person name="Brewer H.M."/>
            <person name="Purvine S.O."/>
            <person name="Wright A.T."/>
            <person name="Boxma B."/>
            <person name="Van Alen T."/>
            <person name="Hackstein J.H."/>
            <person name="Baker S.E."/>
            <person name="Grigoriev I.V."/>
            <person name="O'Malley M.A."/>
        </authorList>
    </citation>
    <scope>NUCLEOTIDE SEQUENCE [LARGE SCALE GENOMIC DNA]</scope>
    <source>
        <strain evidence="19">finn</strain>
    </source>
</reference>
<keyword evidence="10 15" id="KW-0333">Golgi apparatus</keyword>
<feature type="transmembrane region" description="Helical" evidence="15">
    <location>
        <begin position="667"/>
        <end position="692"/>
    </location>
</feature>
<proteinExistence type="inferred from homology"/>
<feature type="transmembrane region" description="Helical" evidence="15">
    <location>
        <begin position="560"/>
        <end position="580"/>
    </location>
</feature>
<dbReference type="Pfam" id="PF01080">
    <property type="entry name" value="Presenilin"/>
    <property type="match status" value="2"/>
</dbReference>
<feature type="compositionally biased region" description="Basic and acidic residues" evidence="16">
    <location>
        <begin position="942"/>
        <end position="953"/>
    </location>
</feature>
<feature type="compositionally biased region" description="Basic residues" evidence="16">
    <location>
        <begin position="1025"/>
        <end position="1048"/>
    </location>
</feature>
<name>A0A1Y1VI05_9FUNG</name>